<gene>
    <name evidence="1" type="ORF">B0A66_09595</name>
</gene>
<keyword evidence="2" id="KW-1185">Reference proteome</keyword>
<dbReference type="RefSeq" id="WP_089049637.1">
    <property type="nucleotide sequence ID" value="NZ_FXTV01000007.1"/>
</dbReference>
<dbReference type="Proteomes" id="UP000198345">
    <property type="component" value="Unassembled WGS sequence"/>
</dbReference>
<reference evidence="1 2" key="1">
    <citation type="submission" date="2016-11" db="EMBL/GenBank/DDBJ databases">
        <title>Whole genomes of Flavobacteriaceae.</title>
        <authorList>
            <person name="Stine C."/>
            <person name="Li C."/>
            <person name="Tadesse D."/>
        </authorList>
    </citation>
    <scope>NUCLEOTIDE SEQUENCE [LARGE SCALE GENOMIC DNA]</scope>
    <source>
        <strain evidence="1 2">DSM 18292</strain>
    </source>
</reference>
<evidence type="ECO:0000313" key="2">
    <source>
        <dbReference type="Proteomes" id="UP000198345"/>
    </source>
</evidence>
<dbReference type="EMBL" id="MUGW01000018">
    <property type="protein sequence ID" value="OXA92524.1"/>
    <property type="molecule type" value="Genomic_DNA"/>
</dbReference>
<evidence type="ECO:0000313" key="1">
    <source>
        <dbReference type="EMBL" id="OXA92524.1"/>
    </source>
</evidence>
<accession>A0A226HEK6</accession>
<dbReference type="OrthoDB" id="2051973at2"/>
<comment type="caution">
    <text evidence="1">The sequence shown here is derived from an EMBL/GenBank/DDBJ whole genome shotgun (WGS) entry which is preliminary data.</text>
</comment>
<name>A0A226HEK6_9FLAO</name>
<proteinExistence type="predicted"/>
<organism evidence="1 2">
    <name type="scientific">Flavobacterium hercynium</name>
    <dbReference type="NCBI Taxonomy" id="387094"/>
    <lineage>
        <taxon>Bacteria</taxon>
        <taxon>Pseudomonadati</taxon>
        <taxon>Bacteroidota</taxon>
        <taxon>Flavobacteriia</taxon>
        <taxon>Flavobacteriales</taxon>
        <taxon>Flavobacteriaceae</taxon>
        <taxon>Flavobacterium</taxon>
    </lineage>
</organism>
<dbReference type="AlphaFoldDB" id="A0A226HEK6"/>
<protein>
    <submittedName>
        <fullName evidence="1">Uncharacterized protein</fullName>
    </submittedName>
</protein>
<sequence>MSNQTLETEIIFGGWSTFEKPTAEEIAIFNKALEGYSGVHYSPLFVSAQVADGMIYRFRCLASIPPSKRFFESLLMVFKPYDSDAYIVRISRI</sequence>